<dbReference type="Proteomes" id="UP000184241">
    <property type="component" value="Unassembled WGS sequence"/>
</dbReference>
<gene>
    <name evidence="1" type="ORF">SAMN02745941_01266</name>
</gene>
<proteinExistence type="predicted"/>
<protein>
    <submittedName>
        <fullName evidence="1">Uncharacterized protein</fullName>
    </submittedName>
</protein>
<accession>A0A1M5WU87</accession>
<sequence>MSQCPFWSINGEKINCYSECPIHDGLKADEICPFKELVEVKNISMSAFDRFNYEEEFNSLDLPKISVYK</sequence>
<reference evidence="1 2" key="1">
    <citation type="submission" date="2016-11" db="EMBL/GenBank/DDBJ databases">
        <authorList>
            <person name="Jaros S."/>
            <person name="Januszkiewicz K."/>
            <person name="Wedrychowicz H."/>
        </authorList>
    </citation>
    <scope>NUCLEOTIDE SEQUENCE [LARGE SCALE GENOMIC DNA]</scope>
    <source>
        <strain evidence="1 2">DSM 6191</strain>
    </source>
</reference>
<dbReference type="AlphaFoldDB" id="A0A1M5WU87"/>
<dbReference type="EMBL" id="FQXU01000004">
    <property type="protein sequence ID" value="SHH91176.1"/>
    <property type="molecule type" value="Genomic_DNA"/>
</dbReference>
<dbReference type="RefSeq" id="WP_073017804.1">
    <property type="nucleotide sequence ID" value="NZ_FQXU01000004.1"/>
</dbReference>
<organism evidence="1 2">
    <name type="scientific">Clostridium intestinale DSM 6191</name>
    <dbReference type="NCBI Taxonomy" id="1121320"/>
    <lineage>
        <taxon>Bacteria</taxon>
        <taxon>Bacillati</taxon>
        <taxon>Bacillota</taxon>
        <taxon>Clostridia</taxon>
        <taxon>Eubacteriales</taxon>
        <taxon>Clostridiaceae</taxon>
        <taxon>Clostridium</taxon>
    </lineage>
</organism>
<evidence type="ECO:0000313" key="2">
    <source>
        <dbReference type="Proteomes" id="UP000184241"/>
    </source>
</evidence>
<evidence type="ECO:0000313" key="1">
    <source>
        <dbReference type="EMBL" id="SHH91176.1"/>
    </source>
</evidence>
<name>A0A1M5WU87_9CLOT</name>